<dbReference type="Proteomes" id="UP001159363">
    <property type="component" value="Chromosome 7"/>
</dbReference>
<evidence type="ECO:0000256" key="1">
    <source>
        <dbReference type="PROSITE-ProRule" id="PRU00042"/>
    </source>
</evidence>
<reference evidence="3 4" key="1">
    <citation type="submission" date="2023-02" db="EMBL/GenBank/DDBJ databases">
        <title>LHISI_Scaffold_Assembly.</title>
        <authorList>
            <person name="Stuart O.P."/>
            <person name="Cleave R."/>
            <person name="Magrath M.J.L."/>
            <person name="Mikheyev A.S."/>
        </authorList>
    </citation>
    <scope>NUCLEOTIDE SEQUENCE [LARGE SCALE GENOMIC DNA]</scope>
    <source>
        <strain evidence="3">Daus_M_001</strain>
        <tissue evidence="3">Leg muscle</tissue>
    </source>
</reference>
<keyword evidence="1" id="KW-0479">Metal-binding</keyword>
<keyword evidence="1" id="KW-0862">Zinc</keyword>
<proteinExistence type="predicted"/>
<keyword evidence="1" id="KW-0863">Zinc-finger</keyword>
<organism evidence="3 4">
    <name type="scientific">Dryococelus australis</name>
    <dbReference type="NCBI Taxonomy" id="614101"/>
    <lineage>
        <taxon>Eukaryota</taxon>
        <taxon>Metazoa</taxon>
        <taxon>Ecdysozoa</taxon>
        <taxon>Arthropoda</taxon>
        <taxon>Hexapoda</taxon>
        <taxon>Insecta</taxon>
        <taxon>Pterygota</taxon>
        <taxon>Neoptera</taxon>
        <taxon>Polyneoptera</taxon>
        <taxon>Phasmatodea</taxon>
        <taxon>Verophasmatodea</taxon>
        <taxon>Anareolatae</taxon>
        <taxon>Phasmatidae</taxon>
        <taxon>Eurycanthinae</taxon>
        <taxon>Dryococelus</taxon>
    </lineage>
</organism>
<accession>A0ABQ9H084</accession>
<dbReference type="Gene3D" id="3.30.160.60">
    <property type="entry name" value="Classic Zinc Finger"/>
    <property type="match status" value="1"/>
</dbReference>
<keyword evidence="4" id="KW-1185">Reference proteome</keyword>
<dbReference type="EMBL" id="JARBHB010000008">
    <property type="protein sequence ID" value="KAJ8877711.1"/>
    <property type="molecule type" value="Genomic_DNA"/>
</dbReference>
<dbReference type="Pfam" id="PF00096">
    <property type="entry name" value="zf-C2H2"/>
    <property type="match status" value="1"/>
</dbReference>
<evidence type="ECO:0000259" key="2">
    <source>
        <dbReference type="PROSITE" id="PS50157"/>
    </source>
</evidence>
<evidence type="ECO:0000313" key="3">
    <source>
        <dbReference type="EMBL" id="KAJ8877711.1"/>
    </source>
</evidence>
<dbReference type="SUPFAM" id="SSF57667">
    <property type="entry name" value="beta-beta-alpha zinc fingers"/>
    <property type="match status" value="1"/>
</dbReference>
<comment type="caution">
    <text evidence="3">The sequence shown here is derived from an EMBL/GenBank/DDBJ whole genome shotgun (WGS) entry which is preliminary data.</text>
</comment>
<dbReference type="PROSITE" id="PS50157">
    <property type="entry name" value="ZINC_FINGER_C2H2_2"/>
    <property type="match status" value="2"/>
</dbReference>
<feature type="domain" description="C2H2-type" evidence="2">
    <location>
        <begin position="110"/>
        <end position="137"/>
    </location>
</feature>
<evidence type="ECO:0000313" key="4">
    <source>
        <dbReference type="Proteomes" id="UP001159363"/>
    </source>
</evidence>
<gene>
    <name evidence="3" type="ORF">PR048_022166</name>
</gene>
<dbReference type="InterPro" id="IPR036236">
    <property type="entry name" value="Znf_C2H2_sf"/>
</dbReference>
<protein>
    <recommendedName>
        <fullName evidence="2">C2H2-type domain-containing protein</fullName>
    </recommendedName>
</protein>
<sequence length="470" mass="53490">MVEDLPSVTLTASSTAMDPGDSLHTSQKQCYYCGNTFSKSSHARWHESSHCMFSPAYETFYCDNWGTLFTRSDNLYRHNQKCKDNTFTNSRNVRRHEDSNCPFVIAYKSYPCDNCGVVYANKCNLNAHSRNRSTKTDIIILLVELWEQASHLIGYYMLRKVSYWLGCQLASRLPGADWLTTFQRFAGELCQFASICGMIPRYKWLFHLCVSMTCWLDSTVLCTPEPQMFVQWLLSQRVANVTPPLAVWHLLLVSLSPPYCCETAAPALHTEQEKLLSACTHSMELANVIRKYPTALRTSFGNWNTRHSASARAPSVVHGSQWNTLEAVTQLKTLTFTLPFDFTHEFRSRNASFASVFTSAPWPGRSSRKWAGSGCSDAAGWLCNLRDLFAGSAPLVARHRRSLQDRPAALQPAIEQRATRRLHALDNSEPISDWKGNKYRIPYCQAWSNTGYSLGKQRMDTQLRLEYTQD</sequence>
<name>A0ABQ9H084_9NEOP</name>
<dbReference type="PROSITE" id="PS00028">
    <property type="entry name" value="ZINC_FINGER_C2H2_1"/>
    <property type="match status" value="1"/>
</dbReference>
<feature type="domain" description="C2H2-type" evidence="2">
    <location>
        <begin position="28"/>
        <end position="55"/>
    </location>
</feature>
<dbReference type="InterPro" id="IPR013087">
    <property type="entry name" value="Znf_C2H2_type"/>
</dbReference>